<proteinExistence type="predicted"/>
<keyword evidence="2" id="KW-0732">Signal</keyword>
<gene>
    <name evidence="3" type="ORF">N7494_010280</name>
</gene>
<comment type="caution">
    <text evidence="3">The sequence shown here is derived from an EMBL/GenBank/DDBJ whole genome shotgun (WGS) entry which is preliminary data.</text>
</comment>
<dbReference type="EMBL" id="JAQIZZ010000007">
    <property type="protein sequence ID" value="KAJ5533728.1"/>
    <property type="molecule type" value="Genomic_DNA"/>
</dbReference>
<keyword evidence="4" id="KW-1185">Reference proteome</keyword>
<evidence type="ECO:0000256" key="1">
    <source>
        <dbReference type="SAM" id="MobiDB-lite"/>
    </source>
</evidence>
<feature type="compositionally biased region" description="Low complexity" evidence="1">
    <location>
        <begin position="120"/>
        <end position="144"/>
    </location>
</feature>
<evidence type="ECO:0000313" key="4">
    <source>
        <dbReference type="Proteomes" id="UP001220324"/>
    </source>
</evidence>
<accession>A0AAD6CUD3</accession>
<organism evidence="3 4">
    <name type="scientific">Penicillium frequentans</name>
    <dbReference type="NCBI Taxonomy" id="3151616"/>
    <lineage>
        <taxon>Eukaryota</taxon>
        <taxon>Fungi</taxon>
        <taxon>Dikarya</taxon>
        <taxon>Ascomycota</taxon>
        <taxon>Pezizomycotina</taxon>
        <taxon>Eurotiomycetes</taxon>
        <taxon>Eurotiomycetidae</taxon>
        <taxon>Eurotiales</taxon>
        <taxon>Aspergillaceae</taxon>
        <taxon>Penicillium</taxon>
    </lineage>
</organism>
<evidence type="ECO:0000313" key="3">
    <source>
        <dbReference type="EMBL" id="KAJ5533728.1"/>
    </source>
</evidence>
<dbReference type="AlphaFoldDB" id="A0AAD6CUD3"/>
<feature type="region of interest" description="Disordered" evidence="1">
    <location>
        <begin position="113"/>
        <end position="159"/>
    </location>
</feature>
<name>A0AAD6CUD3_9EURO</name>
<reference evidence="3 4" key="1">
    <citation type="journal article" date="2023" name="IMA Fungus">
        <title>Comparative genomic study of the Penicillium genus elucidates a diverse pangenome and 15 lateral gene transfer events.</title>
        <authorList>
            <person name="Petersen C."/>
            <person name="Sorensen T."/>
            <person name="Nielsen M.R."/>
            <person name="Sondergaard T.E."/>
            <person name="Sorensen J.L."/>
            <person name="Fitzpatrick D.A."/>
            <person name="Frisvad J.C."/>
            <person name="Nielsen K.L."/>
        </authorList>
    </citation>
    <scope>NUCLEOTIDE SEQUENCE [LARGE SCALE GENOMIC DNA]</scope>
    <source>
        <strain evidence="3 4">IBT 35679</strain>
    </source>
</reference>
<sequence>MHSIVKPISFLLIASAVLVTAQDAVVGQNLAASSDSGSCASQSIVDTCVNVMRGTLEKCTDNDWDCKCSGSANIANCYEDCPDDPARFSAMLVSEQDCATANAYDKGESSVAATWTTPGPNTVTATPTDTAISTTTSTAEPTDSLQAEKDASPSKGAAPIQSAGSWLALLGLGVGVMI</sequence>
<dbReference type="Proteomes" id="UP001220324">
    <property type="component" value="Unassembled WGS sequence"/>
</dbReference>
<evidence type="ECO:0008006" key="5">
    <source>
        <dbReference type="Google" id="ProtNLM"/>
    </source>
</evidence>
<feature type="signal peptide" evidence="2">
    <location>
        <begin position="1"/>
        <end position="21"/>
    </location>
</feature>
<feature type="chain" id="PRO_5041955271" description="GPI anchored serine-threonine rich protein" evidence="2">
    <location>
        <begin position="22"/>
        <end position="178"/>
    </location>
</feature>
<evidence type="ECO:0000256" key="2">
    <source>
        <dbReference type="SAM" id="SignalP"/>
    </source>
</evidence>
<protein>
    <recommendedName>
        <fullName evidence="5">GPI anchored serine-threonine rich protein</fullName>
    </recommendedName>
</protein>